<comment type="similarity">
    <text evidence="1 2">Belongs to the small heat shock protein (HSP20) family.</text>
</comment>
<dbReference type="CDD" id="cd06464">
    <property type="entry name" value="ACD_sHsps-like"/>
    <property type="match status" value="1"/>
</dbReference>
<name>A0A1G9SB14_9EURY</name>
<dbReference type="STRING" id="996166.SAMN05192554_10156"/>
<dbReference type="PANTHER" id="PTHR11527">
    <property type="entry name" value="HEAT-SHOCK PROTEIN 20 FAMILY MEMBER"/>
    <property type="match status" value="1"/>
</dbReference>
<dbReference type="InterPro" id="IPR002068">
    <property type="entry name" value="A-crystallin/Hsp20_dom"/>
</dbReference>
<dbReference type="Gene3D" id="2.60.40.790">
    <property type="match status" value="1"/>
</dbReference>
<dbReference type="InterPro" id="IPR031107">
    <property type="entry name" value="Small_HSP"/>
</dbReference>
<dbReference type="AlphaFoldDB" id="A0A1G9SB14"/>
<proteinExistence type="inferred from homology"/>
<dbReference type="Proteomes" id="UP000199370">
    <property type="component" value="Unassembled WGS sequence"/>
</dbReference>
<dbReference type="PROSITE" id="PS01031">
    <property type="entry name" value="SHSP"/>
    <property type="match status" value="1"/>
</dbReference>
<accession>A0A1G9SB14</accession>
<feature type="region of interest" description="Disordered" evidence="3">
    <location>
        <begin position="71"/>
        <end position="95"/>
    </location>
</feature>
<feature type="domain" description="SHSP" evidence="4">
    <location>
        <begin position="24"/>
        <end position="134"/>
    </location>
</feature>
<sequence>MRRNPFEELEEMFDRMGRQFEHRGMPTVESVPVDMQDHGDEYEIVADVPGYDTGDIELTFADGTITIDASREEETEEEGDDHYVHRERQTSVSRSIRLPEAVDEDAISASYTNGTLTVTAPKADVEEGHRIDID</sequence>
<evidence type="ECO:0000259" key="4">
    <source>
        <dbReference type="PROSITE" id="PS01031"/>
    </source>
</evidence>
<dbReference type="SUPFAM" id="SSF49764">
    <property type="entry name" value="HSP20-like chaperones"/>
    <property type="match status" value="1"/>
</dbReference>
<evidence type="ECO:0000256" key="2">
    <source>
        <dbReference type="RuleBase" id="RU003616"/>
    </source>
</evidence>
<dbReference type="EMBL" id="FNIA01000001">
    <property type="protein sequence ID" value="SDM32582.1"/>
    <property type="molecule type" value="Genomic_DNA"/>
</dbReference>
<keyword evidence="6" id="KW-1185">Reference proteome</keyword>
<dbReference type="RefSeq" id="WP_089731029.1">
    <property type="nucleotide sequence ID" value="NZ_FNIA01000001.1"/>
</dbReference>
<organism evidence="5 6">
    <name type="scientific">Haloarchaeobius iranensis</name>
    <dbReference type="NCBI Taxonomy" id="996166"/>
    <lineage>
        <taxon>Archaea</taxon>
        <taxon>Methanobacteriati</taxon>
        <taxon>Methanobacteriota</taxon>
        <taxon>Stenosarchaea group</taxon>
        <taxon>Halobacteria</taxon>
        <taxon>Halobacteriales</taxon>
        <taxon>Halorubellaceae</taxon>
        <taxon>Haloarchaeobius</taxon>
    </lineage>
</organism>
<evidence type="ECO:0000256" key="1">
    <source>
        <dbReference type="PROSITE-ProRule" id="PRU00285"/>
    </source>
</evidence>
<evidence type="ECO:0000256" key="3">
    <source>
        <dbReference type="SAM" id="MobiDB-lite"/>
    </source>
</evidence>
<dbReference type="Pfam" id="PF00011">
    <property type="entry name" value="HSP20"/>
    <property type="match status" value="1"/>
</dbReference>
<feature type="compositionally biased region" description="Acidic residues" evidence="3">
    <location>
        <begin position="71"/>
        <end position="80"/>
    </location>
</feature>
<evidence type="ECO:0000313" key="6">
    <source>
        <dbReference type="Proteomes" id="UP000199370"/>
    </source>
</evidence>
<reference evidence="5 6" key="1">
    <citation type="submission" date="2016-10" db="EMBL/GenBank/DDBJ databases">
        <authorList>
            <person name="de Groot N.N."/>
        </authorList>
    </citation>
    <scope>NUCLEOTIDE SEQUENCE [LARGE SCALE GENOMIC DNA]</scope>
    <source>
        <strain evidence="6">EB21,IBRC-M 10013,KCTC 4048</strain>
    </source>
</reference>
<dbReference type="InterPro" id="IPR008978">
    <property type="entry name" value="HSP20-like_chaperone"/>
</dbReference>
<protein>
    <submittedName>
        <fullName evidence="5">HSP20 family protein</fullName>
    </submittedName>
</protein>
<evidence type="ECO:0000313" key="5">
    <source>
        <dbReference type="EMBL" id="SDM32582.1"/>
    </source>
</evidence>
<gene>
    <name evidence="5" type="ORF">SAMN05192554_10156</name>
</gene>